<evidence type="ECO:0000313" key="2">
    <source>
        <dbReference type="Proteomes" id="UP000325780"/>
    </source>
</evidence>
<dbReference type="AlphaFoldDB" id="A0A5N6TN13"/>
<proteinExistence type="predicted"/>
<gene>
    <name evidence="1" type="ORF">BDV25DRAFT_159674</name>
</gene>
<protein>
    <submittedName>
        <fullName evidence="1">Uncharacterized protein</fullName>
    </submittedName>
</protein>
<evidence type="ECO:0000313" key="1">
    <source>
        <dbReference type="EMBL" id="KAE8147748.1"/>
    </source>
</evidence>
<name>A0A5N6TN13_ASPAV</name>
<accession>A0A5N6TN13</accession>
<keyword evidence="2" id="KW-1185">Reference proteome</keyword>
<dbReference type="EMBL" id="ML742192">
    <property type="protein sequence ID" value="KAE8147748.1"/>
    <property type="molecule type" value="Genomic_DNA"/>
</dbReference>
<reference evidence="1 2" key="1">
    <citation type="submission" date="2019-04" db="EMBL/GenBank/DDBJ databases">
        <title>Friends and foes A comparative genomics study of 23 Aspergillus species from section Flavi.</title>
        <authorList>
            <consortium name="DOE Joint Genome Institute"/>
            <person name="Kjaerbolling I."/>
            <person name="Vesth T."/>
            <person name="Frisvad J.C."/>
            <person name="Nybo J.L."/>
            <person name="Theobald S."/>
            <person name="Kildgaard S."/>
            <person name="Isbrandt T."/>
            <person name="Kuo A."/>
            <person name="Sato A."/>
            <person name="Lyhne E.K."/>
            <person name="Kogle M.E."/>
            <person name="Wiebenga A."/>
            <person name="Kun R.S."/>
            <person name="Lubbers R.J."/>
            <person name="Makela M.R."/>
            <person name="Barry K."/>
            <person name="Chovatia M."/>
            <person name="Clum A."/>
            <person name="Daum C."/>
            <person name="Haridas S."/>
            <person name="He G."/>
            <person name="LaButti K."/>
            <person name="Lipzen A."/>
            <person name="Mondo S."/>
            <person name="Riley R."/>
            <person name="Salamov A."/>
            <person name="Simmons B.A."/>
            <person name="Magnuson J.K."/>
            <person name="Henrissat B."/>
            <person name="Mortensen U.H."/>
            <person name="Larsen T.O."/>
            <person name="Devries R.P."/>
            <person name="Grigoriev I.V."/>
            <person name="Machida M."/>
            <person name="Baker S.E."/>
            <person name="Andersen M.R."/>
        </authorList>
    </citation>
    <scope>NUCLEOTIDE SEQUENCE [LARGE SCALE GENOMIC DNA]</scope>
    <source>
        <strain evidence="1 2">IBT 18842</strain>
    </source>
</reference>
<dbReference type="Proteomes" id="UP000325780">
    <property type="component" value="Unassembled WGS sequence"/>
</dbReference>
<sequence length="103" mass="11799">MRDFPLVILTYKASLVAYFVLQVHTAPGILLQALENPELLAGSGCKEIEYGKCARAQYTMEHCGTPKFVPHFVWPLWVTKRLSVEPKRSAMYRKSQESAVRHY</sequence>
<organism evidence="1 2">
    <name type="scientific">Aspergillus avenaceus</name>
    <dbReference type="NCBI Taxonomy" id="36643"/>
    <lineage>
        <taxon>Eukaryota</taxon>
        <taxon>Fungi</taxon>
        <taxon>Dikarya</taxon>
        <taxon>Ascomycota</taxon>
        <taxon>Pezizomycotina</taxon>
        <taxon>Eurotiomycetes</taxon>
        <taxon>Eurotiomycetidae</taxon>
        <taxon>Eurotiales</taxon>
        <taxon>Aspergillaceae</taxon>
        <taxon>Aspergillus</taxon>
        <taxon>Aspergillus subgen. Circumdati</taxon>
    </lineage>
</organism>